<dbReference type="Gene3D" id="3.30.565.10">
    <property type="entry name" value="Histidine kinase-like ATPase, C-terminal domain"/>
    <property type="match status" value="1"/>
</dbReference>
<name>A0ABW1G972_9ACTN</name>
<feature type="domain" description="PAS" evidence="2">
    <location>
        <begin position="16"/>
        <end position="70"/>
    </location>
</feature>
<dbReference type="SMART" id="SM00065">
    <property type="entry name" value="GAF"/>
    <property type="match status" value="1"/>
</dbReference>
<organism evidence="3 4">
    <name type="scientific">Streptacidiphilus monticola</name>
    <dbReference type="NCBI Taxonomy" id="2161674"/>
    <lineage>
        <taxon>Bacteria</taxon>
        <taxon>Bacillati</taxon>
        <taxon>Actinomycetota</taxon>
        <taxon>Actinomycetes</taxon>
        <taxon>Kitasatosporales</taxon>
        <taxon>Streptomycetaceae</taxon>
        <taxon>Streptacidiphilus</taxon>
    </lineage>
</organism>
<dbReference type="Pfam" id="PF08448">
    <property type="entry name" value="PAS_4"/>
    <property type="match status" value="1"/>
</dbReference>
<dbReference type="InterPro" id="IPR000014">
    <property type="entry name" value="PAS"/>
</dbReference>
<comment type="caution">
    <text evidence="3">The sequence shown here is derived from an EMBL/GenBank/DDBJ whole genome shotgun (WGS) entry which is preliminary data.</text>
</comment>
<dbReference type="EMBL" id="JBHSQJ010000122">
    <property type="protein sequence ID" value="MFC5910598.1"/>
    <property type="molecule type" value="Genomic_DNA"/>
</dbReference>
<dbReference type="CDD" id="cd16936">
    <property type="entry name" value="HATPase_RsbW-like"/>
    <property type="match status" value="1"/>
</dbReference>
<dbReference type="Gene3D" id="3.30.450.20">
    <property type="entry name" value="PAS domain"/>
    <property type="match status" value="2"/>
</dbReference>
<dbReference type="Pfam" id="PF13581">
    <property type="entry name" value="HATPase_c_2"/>
    <property type="match status" value="1"/>
</dbReference>
<evidence type="ECO:0000313" key="3">
    <source>
        <dbReference type="EMBL" id="MFC5910598.1"/>
    </source>
</evidence>
<evidence type="ECO:0000259" key="2">
    <source>
        <dbReference type="PROSITE" id="PS50112"/>
    </source>
</evidence>
<dbReference type="CDD" id="cd00130">
    <property type="entry name" value="PAS"/>
    <property type="match status" value="2"/>
</dbReference>
<accession>A0ABW1G972</accession>
<dbReference type="InterPro" id="IPR003018">
    <property type="entry name" value="GAF"/>
</dbReference>
<reference evidence="4" key="1">
    <citation type="journal article" date="2019" name="Int. J. Syst. Evol. Microbiol.">
        <title>The Global Catalogue of Microorganisms (GCM) 10K type strain sequencing project: providing services to taxonomists for standard genome sequencing and annotation.</title>
        <authorList>
            <consortium name="The Broad Institute Genomics Platform"/>
            <consortium name="The Broad Institute Genome Sequencing Center for Infectious Disease"/>
            <person name="Wu L."/>
            <person name="Ma J."/>
        </authorList>
    </citation>
    <scope>NUCLEOTIDE SEQUENCE [LARGE SCALE GENOMIC DNA]</scope>
    <source>
        <strain evidence="4">JCM 4816</strain>
    </source>
</reference>
<dbReference type="Gene3D" id="3.30.450.40">
    <property type="match status" value="1"/>
</dbReference>
<dbReference type="Pfam" id="PF01590">
    <property type="entry name" value="GAF"/>
    <property type="match status" value="1"/>
</dbReference>
<dbReference type="Proteomes" id="UP001596174">
    <property type="component" value="Unassembled WGS sequence"/>
</dbReference>
<keyword evidence="1" id="KW-0378">Hydrolase</keyword>
<dbReference type="InterPro" id="IPR036457">
    <property type="entry name" value="PPM-type-like_dom_sf"/>
</dbReference>
<dbReference type="InterPro" id="IPR029016">
    <property type="entry name" value="GAF-like_dom_sf"/>
</dbReference>
<dbReference type="Gene3D" id="3.60.40.10">
    <property type="entry name" value="PPM-type phosphatase domain"/>
    <property type="match status" value="1"/>
</dbReference>
<dbReference type="PROSITE" id="PS50112">
    <property type="entry name" value="PAS"/>
    <property type="match status" value="1"/>
</dbReference>
<dbReference type="InterPro" id="IPR003594">
    <property type="entry name" value="HATPase_dom"/>
</dbReference>
<dbReference type="RefSeq" id="WP_380588042.1">
    <property type="nucleotide sequence ID" value="NZ_JBHSQJ010000122.1"/>
</dbReference>
<dbReference type="PANTHER" id="PTHR43156:SF2">
    <property type="entry name" value="STAGE II SPORULATION PROTEIN E"/>
    <property type="match status" value="1"/>
</dbReference>
<dbReference type="SUPFAM" id="SSF55874">
    <property type="entry name" value="ATPase domain of HSP90 chaperone/DNA topoisomerase II/histidine kinase"/>
    <property type="match status" value="1"/>
</dbReference>
<protein>
    <submittedName>
        <fullName evidence="3">SpoIIE family protein phosphatase</fullName>
    </submittedName>
</protein>
<dbReference type="InterPro" id="IPR052016">
    <property type="entry name" value="Bact_Sigma-Reg"/>
</dbReference>
<sequence>MPTRWEGGEGGTAEAVVDAHGYVVGWNTGAERLLGRPAADVLGRPAADLLAEPVSRDRLVRVLARSTERWSGPLALRHRDGHRVDVTVIAHHHVPSLPPGQASERTPESWRIVSALSGREPRPEDDDLAKWAFEELPGCSISLYDAQLRYRRSNRAMVPVVGLPDSALRGLGIHDITTQPQTSALSDGLRQALESRAPVHLESYQRTGGDRRIHAWSVDFAPLTGPDGDVHGVVLVAHDTTEQFWARKRLVLLNEAARRIGSTLDLPRTAGELLEVTVPEIADFASVDLLTALEAEIEPSEGELLGSVMLRRVAHRFAPGTRLPTVLAIGGTDSYPEFTPPARALATGAGVLCNAEDPEFVHWMGVDRRRAALIRDQGYHSMLAVPLRARGVTLGVVVFYRRSRAERMERFGPDDLLLAEELAARAAVAMDNARRYSRERETALSLQHSLLPQRMPEQAAVDAASRYIPAGAGSGIGGDWFDVIPLSGARVALVVGDVVGHGIRATATMGRLRTAVRTLSDVDLPPDELLTSLDDLVVRLSSEAGGDESGGEGGGEVGATCCYVIYDPVSRTCTMASAGHPPPVMMPPAGMPAVAPMSIGPPLGVGGLPFEANGVELPEGSLLALFSNGLIETRERDVDEGYQRLCRLLARTGASLEDTCDAVLDDLVAGRPRDDVALVLARTRALDKDHVVTWNIPSDPVAVADARKAVSQRLSEWGSGDEVYAAELIVSELVTNAIRHAAPPITLRLIRDRVLICEVSDASSTAPHLRRARDWEEGGRGLMLVAQMAHRWGTRHSLTGKTIWAEIPAL</sequence>
<dbReference type="SUPFAM" id="SSF55785">
    <property type="entry name" value="PYP-like sensor domain (PAS domain)"/>
    <property type="match status" value="2"/>
</dbReference>
<dbReference type="Pfam" id="PF07228">
    <property type="entry name" value="SpoIIE"/>
    <property type="match status" value="1"/>
</dbReference>
<dbReference type="SUPFAM" id="SSF55781">
    <property type="entry name" value="GAF domain-like"/>
    <property type="match status" value="1"/>
</dbReference>
<dbReference type="InterPro" id="IPR013656">
    <property type="entry name" value="PAS_4"/>
</dbReference>
<dbReference type="Pfam" id="PF13426">
    <property type="entry name" value="PAS_9"/>
    <property type="match status" value="1"/>
</dbReference>
<dbReference type="SMART" id="SM00331">
    <property type="entry name" value="PP2C_SIG"/>
    <property type="match status" value="1"/>
</dbReference>
<dbReference type="InterPro" id="IPR036890">
    <property type="entry name" value="HATPase_C_sf"/>
</dbReference>
<dbReference type="PANTHER" id="PTHR43156">
    <property type="entry name" value="STAGE II SPORULATION PROTEIN E-RELATED"/>
    <property type="match status" value="1"/>
</dbReference>
<evidence type="ECO:0000313" key="4">
    <source>
        <dbReference type="Proteomes" id="UP001596174"/>
    </source>
</evidence>
<proteinExistence type="predicted"/>
<keyword evidence="4" id="KW-1185">Reference proteome</keyword>
<gene>
    <name evidence="3" type="ORF">ACFP3V_25700</name>
</gene>
<dbReference type="InterPro" id="IPR035965">
    <property type="entry name" value="PAS-like_dom_sf"/>
</dbReference>
<evidence type="ECO:0000256" key="1">
    <source>
        <dbReference type="ARBA" id="ARBA00022801"/>
    </source>
</evidence>
<dbReference type="InterPro" id="IPR001932">
    <property type="entry name" value="PPM-type_phosphatase-like_dom"/>
</dbReference>
<dbReference type="SUPFAM" id="SSF81606">
    <property type="entry name" value="PP2C-like"/>
    <property type="match status" value="1"/>
</dbReference>